<dbReference type="PROSITE" id="PS51192">
    <property type="entry name" value="HELICASE_ATP_BIND_1"/>
    <property type="match status" value="1"/>
</dbReference>
<keyword evidence="4" id="KW-0378">Hydrolase</keyword>
<dbReference type="InterPro" id="IPR001650">
    <property type="entry name" value="Helicase_C-like"/>
</dbReference>
<name>A0A6B2FWF8_9LACO</name>
<dbReference type="GO" id="GO:0005829">
    <property type="term" value="C:cytosol"/>
    <property type="evidence" value="ECO:0007669"/>
    <property type="project" value="TreeGrafter"/>
</dbReference>
<dbReference type="PROSITE" id="PS51194">
    <property type="entry name" value="HELICASE_CTER"/>
    <property type="match status" value="1"/>
</dbReference>
<dbReference type="InterPro" id="IPR014001">
    <property type="entry name" value="Helicase_ATP-bd"/>
</dbReference>
<sequence>MIFFFSLGMEVKAVDNVLKDAILNGLYNKNENKGNEFISPQLVNNDDQSKIWFTLRQELMSCTSFTWAVAFISENMLVPFKLVMSELAKRGVNGTLITGTYLGFNSPKVFKELMKIPNLTVRLSEKTGFHAKGYIFNHEDYQTILIGSANFTRSALLKNCEWGLKVTSHENGQLVEEVNDQIKNNLSNSLILTSSWIKEYEQNWQPIKNNPHLLLRKSKKISPNQMQKEALANLDALVKEQAKRALVVSATGTGKTYLGAFAVKEYKPKKFLYLVHREQIAKKALESFYQVIGGKKSDYGLLTGNKHDFDKKYLFGTVQTVSQEQILGQLNPEEFDYILIDEAHRVAAPTYQKILNHFTPKFLLGMTATPERMDKQNIYEIFDYHLAYEIRLKDALNEQMLTPFHYVGVEDYTVGNQIITETSKLKDLVAEKRVEYVLKQLNYYGYCGEKAKGLVFCSRQEEARELAKLFSQAGHPSRALTNEDSQKRRAEVTQQLENGELEYIFTVDLFNEGIDIPSLNQIVMLRNTQSSIIFIQQLGRGLRKFPGKDYVTVIDFLGNYKNNYLIPIALNGDKSRDKDQAIRESKLPQVIDVSTITFTEIASQRILASLEKIKLDSMHELRQSYEDLKEKIGKVPLLCDFYQYGTTAPTVFAKNHALAHYGAFLKKMGEEVNLDDYQNAVLSFVTKELLFGKRPHELLLLESCLNRNISKADFIKLLKNKNCYVSKDVLESVEKILSLEFFDVKQGKATKKEQYGIYPLIKKENGEYRLSNQLFQALNDNQQFKILFKDVLKTGLELSKEYDSQSQFTLYKQYDRKDVCRLLNWPKDVSAPMYGYRVGEKETPIFITYQKDSKKKRNARYQNTLENGHSLRWYTRTPRHLDSDEVQRLLYTDEMKLHLFVKRSDAAGKEFYYLGTADIQKDSVKEEKIGLKQKSAVGMNLVLNHPLKQSIYNLLFS</sequence>
<dbReference type="InterPro" id="IPR058403">
    <property type="entry name" value="DUF8090"/>
</dbReference>
<keyword evidence="4" id="KW-0067">ATP-binding</keyword>
<dbReference type="GO" id="GO:0006793">
    <property type="term" value="P:phosphorus metabolic process"/>
    <property type="evidence" value="ECO:0007669"/>
    <property type="project" value="UniProtKB-ARBA"/>
</dbReference>
<feature type="domain" description="PLD phosphodiesterase" evidence="1">
    <location>
        <begin position="130"/>
        <end position="155"/>
    </location>
</feature>
<dbReference type="Gene3D" id="3.30.870.10">
    <property type="entry name" value="Endonuclease Chain A"/>
    <property type="match status" value="1"/>
</dbReference>
<dbReference type="SMART" id="SM00487">
    <property type="entry name" value="DEXDc"/>
    <property type="match status" value="1"/>
</dbReference>
<keyword evidence="4" id="KW-0347">Helicase</keyword>
<dbReference type="GO" id="GO:0004386">
    <property type="term" value="F:helicase activity"/>
    <property type="evidence" value="ECO:0007669"/>
    <property type="project" value="UniProtKB-KW"/>
</dbReference>
<keyword evidence="4" id="KW-0547">Nucleotide-binding</keyword>
<evidence type="ECO:0000259" key="3">
    <source>
        <dbReference type="PROSITE" id="PS51194"/>
    </source>
</evidence>
<dbReference type="GO" id="GO:0016787">
    <property type="term" value="F:hydrolase activity"/>
    <property type="evidence" value="ECO:0007669"/>
    <property type="project" value="InterPro"/>
</dbReference>
<dbReference type="RefSeq" id="WP_162014247.1">
    <property type="nucleotide sequence ID" value="NZ_CAZZQF010000001.1"/>
</dbReference>
<comment type="caution">
    <text evidence="4">The sequence shown here is derived from an EMBL/GenBank/DDBJ whole genome shotgun (WGS) entry which is preliminary data.</text>
</comment>
<dbReference type="InterPro" id="IPR050742">
    <property type="entry name" value="Helicase_Restrict-Modif_Enz"/>
</dbReference>
<reference evidence="4" key="1">
    <citation type="submission" date="2020-01" db="EMBL/GenBank/DDBJ databases">
        <title>Vaginal microbiome of pregnant Indian women: Insights into the genome of dominants Lactobacillus species.</title>
        <authorList>
            <person name="Das B."/>
            <person name="Mehta O."/>
            <person name="Ghosh T.S."/>
            <person name="Kothidar A."/>
            <person name="Gowtham M.R."/>
            <person name="Mitra R."/>
            <person name="Kshetrapal P."/>
            <person name="Wadhwa N."/>
            <person name="Thiruvengadam R."/>
            <person name="Nair G.B."/>
            <person name="Bhatnagar S."/>
            <person name="Das B."/>
        </authorList>
    </citation>
    <scope>NUCLEOTIDE SEQUENCE</scope>
    <source>
        <strain evidence="4">Indica</strain>
    </source>
</reference>
<dbReference type="InterPro" id="IPR001736">
    <property type="entry name" value="PLipase_D/transphosphatidylase"/>
</dbReference>
<dbReference type="Gene3D" id="3.40.50.300">
    <property type="entry name" value="P-loop containing nucleotide triphosphate hydrolases"/>
    <property type="match status" value="2"/>
</dbReference>
<dbReference type="AlphaFoldDB" id="A0A6B2FWF8"/>
<dbReference type="SMART" id="SM00490">
    <property type="entry name" value="HELICc"/>
    <property type="match status" value="1"/>
</dbReference>
<dbReference type="InterPro" id="IPR027417">
    <property type="entry name" value="P-loop_NTPase"/>
</dbReference>
<dbReference type="PANTHER" id="PTHR47396:SF1">
    <property type="entry name" value="ATP-DEPENDENT HELICASE IRC3-RELATED"/>
    <property type="match status" value="1"/>
</dbReference>
<dbReference type="CDD" id="cd09204">
    <property type="entry name" value="PLDc_N_DEXD_b2"/>
    <property type="match status" value="1"/>
</dbReference>
<dbReference type="Pfam" id="PF13091">
    <property type="entry name" value="PLDc_2"/>
    <property type="match status" value="1"/>
</dbReference>
<dbReference type="Pfam" id="PF00271">
    <property type="entry name" value="Helicase_C"/>
    <property type="match status" value="1"/>
</dbReference>
<dbReference type="InterPro" id="IPR025202">
    <property type="entry name" value="PLD-like_dom"/>
</dbReference>
<dbReference type="CDD" id="cd18032">
    <property type="entry name" value="DEXHc_RE_I_III_res"/>
    <property type="match status" value="1"/>
</dbReference>
<evidence type="ECO:0000313" key="4">
    <source>
        <dbReference type="EMBL" id="NDJ74527.1"/>
    </source>
</evidence>
<dbReference type="PROSITE" id="PS50035">
    <property type="entry name" value="PLD"/>
    <property type="match status" value="1"/>
</dbReference>
<dbReference type="Pfam" id="PF11907">
    <property type="entry name" value="DUF3427"/>
    <property type="match status" value="1"/>
</dbReference>
<proteinExistence type="predicted"/>
<dbReference type="InterPro" id="IPR021835">
    <property type="entry name" value="DUF3427"/>
</dbReference>
<protein>
    <submittedName>
        <fullName evidence="4">DEAD/DEAH box helicase</fullName>
    </submittedName>
</protein>
<dbReference type="SUPFAM" id="SSF56024">
    <property type="entry name" value="Phospholipase D/nuclease"/>
    <property type="match status" value="1"/>
</dbReference>
<dbReference type="EMBL" id="JAADJO010000024">
    <property type="protein sequence ID" value="NDJ74527.1"/>
    <property type="molecule type" value="Genomic_DNA"/>
</dbReference>
<feature type="domain" description="Helicase C-terminal" evidence="3">
    <location>
        <begin position="440"/>
        <end position="594"/>
    </location>
</feature>
<evidence type="ECO:0000259" key="2">
    <source>
        <dbReference type="PROSITE" id="PS51192"/>
    </source>
</evidence>
<feature type="domain" description="Helicase ATP-binding" evidence="2">
    <location>
        <begin position="236"/>
        <end position="388"/>
    </location>
</feature>
<dbReference type="GO" id="GO:0005524">
    <property type="term" value="F:ATP binding"/>
    <property type="evidence" value="ECO:0007669"/>
    <property type="project" value="InterPro"/>
</dbReference>
<gene>
    <name evidence="4" type="ORF">GWG61_08660</name>
</gene>
<organism evidence="4">
    <name type="scientific">Lactobacillus paragasseri</name>
    <dbReference type="NCBI Taxonomy" id="2107999"/>
    <lineage>
        <taxon>Bacteria</taxon>
        <taxon>Bacillati</taxon>
        <taxon>Bacillota</taxon>
        <taxon>Bacilli</taxon>
        <taxon>Lactobacillales</taxon>
        <taxon>Lactobacillaceae</taxon>
        <taxon>Lactobacillus</taxon>
    </lineage>
</organism>
<dbReference type="Pfam" id="PF04851">
    <property type="entry name" value="ResIII"/>
    <property type="match status" value="1"/>
</dbReference>
<dbReference type="InterPro" id="IPR006935">
    <property type="entry name" value="Helicase/UvrB_N"/>
</dbReference>
<dbReference type="SUPFAM" id="SSF52540">
    <property type="entry name" value="P-loop containing nucleoside triphosphate hydrolases"/>
    <property type="match status" value="1"/>
</dbReference>
<dbReference type="Pfam" id="PF26350">
    <property type="entry name" value="DUF8090"/>
    <property type="match status" value="1"/>
</dbReference>
<dbReference type="CDD" id="cd18799">
    <property type="entry name" value="SF2_C_EcoAI-like"/>
    <property type="match status" value="1"/>
</dbReference>
<dbReference type="GO" id="GO:0003677">
    <property type="term" value="F:DNA binding"/>
    <property type="evidence" value="ECO:0007669"/>
    <property type="project" value="InterPro"/>
</dbReference>
<accession>A0A6B2FWF8</accession>
<evidence type="ECO:0000259" key="1">
    <source>
        <dbReference type="PROSITE" id="PS50035"/>
    </source>
</evidence>
<dbReference type="PANTHER" id="PTHR47396">
    <property type="entry name" value="TYPE I RESTRICTION ENZYME ECOKI R PROTEIN"/>
    <property type="match status" value="1"/>
</dbReference>